<evidence type="ECO:0000256" key="3">
    <source>
        <dbReference type="ARBA" id="ARBA00022617"/>
    </source>
</evidence>
<feature type="compositionally biased region" description="Polar residues" evidence="11">
    <location>
        <begin position="106"/>
        <end position="118"/>
    </location>
</feature>
<name>A0A9W7A9K6_9STRA</name>
<evidence type="ECO:0000256" key="5">
    <source>
        <dbReference type="ARBA" id="ARBA00022792"/>
    </source>
</evidence>
<evidence type="ECO:0000256" key="2">
    <source>
        <dbReference type="ARBA" id="ARBA00007255"/>
    </source>
</evidence>
<dbReference type="GO" id="GO:0005743">
    <property type="term" value="C:mitochondrial inner membrane"/>
    <property type="evidence" value="ECO:0007669"/>
    <property type="project" value="UniProtKB-SubCell"/>
</dbReference>
<feature type="region of interest" description="Disordered" evidence="11">
    <location>
        <begin position="106"/>
        <end position="137"/>
    </location>
</feature>
<dbReference type="EC" id="4.4.1.17" evidence="10"/>
<dbReference type="Pfam" id="PF01265">
    <property type="entry name" value="Cyto_heme_lyase"/>
    <property type="match status" value="1"/>
</dbReference>
<proteinExistence type="inferred from homology"/>
<dbReference type="GO" id="GO:0046872">
    <property type="term" value="F:metal ion binding"/>
    <property type="evidence" value="ECO:0007669"/>
    <property type="project" value="UniProtKB-KW"/>
</dbReference>
<comment type="subcellular location">
    <subcellularLocation>
        <location evidence="1 10">Mitochondrion inner membrane</location>
    </subcellularLocation>
</comment>
<accession>A0A9W7A9K6</accession>
<keyword evidence="3 10" id="KW-0349">Heme</keyword>
<organism evidence="12 13">
    <name type="scientific">Triparma strigata</name>
    <dbReference type="NCBI Taxonomy" id="1606541"/>
    <lineage>
        <taxon>Eukaryota</taxon>
        <taxon>Sar</taxon>
        <taxon>Stramenopiles</taxon>
        <taxon>Ochrophyta</taxon>
        <taxon>Bolidophyceae</taxon>
        <taxon>Parmales</taxon>
        <taxon>Triparmaceae</taxon>
        <taxon>Triparma</taxon>
    </lineage>
</organism>
<evidence type="ECO:0000256" key="1">
    <source>
        <dbReference type="ARBA" id="ARBA00004273"/>
    </source>
</evidence>
<evidence type="ECO:0000256" key="10">
    <source>
        <dbReference type="RuleBase" id="RU363130"/>
    </source>
</evidence>
<keyword evidence="4 10" id="KW-0479">Metal-binding</keyword>
<keyword evidence="8 10" id="KW-0472">Membrane</keyword>
<comment type="function">
    <text evidence="10">Lyase that catalyzes the covalent linking of the heme group to the cytochrome C apoprotein to produce the mature functional cytochrome.</text>
</comment>
<protein>
    <recommendedName>
        <fullName evidence="10">Holocytochrome c-type synthase</fullName>
        <ecNumber evidence="10">4.4.1.17</ecNumber>
    </recommendedName>
</protein>
<gene>
    <name evidence="12" type="ORF">TrST_g10708</name>
</gene>
<comment type="catalytic activity">
    <reaction evidence="10">
        <text>holo-[cytochrome c] = apo-[cytochrome c] + heme b</text>
        <dbReference type="Rhea" id="RHEA:22648"/>
        <dbReference type="Rhea" id="RHEA-COMP:10725"/>
        <dbReference type="Rhea" id="RHEA-COMP:10726"/>
        <dbReference type="ChEBI" id="CHEBI:29950"/>
        <dbReference type="ChEBI" id="CHEBI:60344"/>
        <dbReference type="ChEBI" id="CHEBI:83739"/>
        <dbReference type="EC" id="4.4.1.17"/>
    </reaction>
</comment>
<evidence type="ECO:0000256" key="11">
    <source>
        <dbReference type="SAM" id="MobiDB-lite"/>
    </source>
</evidence>
<dbReference type="EMBL" id="BRXY01000110">
    <property type="protein sequence ID" value="GMH66646.1"/>
    <property type="molecule type" value="Genomic_DNA"/>
</dbReference>
<evidence type="ECO:0000313" key="13">
    <source>
        <dbReference type="Proteomes" id="UP001165085"/>
    </source>
</evidence>
<comment type="similarity">
    <text evidence="2 10">Belongs to the cytochrome c-type heme lyase family.</text>
</comment>
<evidence type="ECO:0000256" key="4">
    <source>
        <dbReference type="ARBA" id="ARBA00022723"/>
    </source>
</evidence>
<dbReference type="GO" id="GO:0004408">
    <property type="term" value="F:holocytochrome-c synthase activity"/>
    <property type="evidence" value="ECO:0007669"/>
    <property type="project" value="UniProtKB-EC"/>
</dbReference>
<dbReference type="OrthoDB" id="4243at2759"/>
<feature type="compositionally biased region" description="Pro residues" evidence="11">
    <location>
        <begin position="8"/>
        <end position="22"/>
    </location>
</feature>
<feature type="compositionally biased region" description="Basic and acidic residues" evidence="11">
    <location>
        <begin position="51"/>
        <end position="64"/>
    </location>
</feature>
<dbReference type="PANTHER" id="PTHR12743">
    <property type="entry name" value="CYTOCHROME C1 HEME LYASE"/>
    <property type="match status" value="1"/>
</dbReference>
<keyword evidence="9 10" id="KW-0456">Lyase</keyword>
<dbReference type="PROSITE" id="PS00822">
    <property type="entry name" value="CYTO_HEME_LYASE_2"/>
    <property type="match status" value="1"/>
</dbReference>
<sequence>MGSNQSTPPSPPPSATPAPAASPPADLLSKCPVKPGSVPSVFMSLCPVKGQKQEPAAEPKKKDEQEQEQEQKQSLCPVKNQNKAQTFNVYSQPIDPKNNMPVHANNLPSPNQAQSLPQTRERSTIPKGNTAGETWTYPSPQMFWNSINRKNKVGDTTEKDVETVVAIHNNMNETTWKRVVEWEKVILGSDSEPPKLLKFIGRPMDLSPKARFKGWLSHPLPFDRHDWTVQRGDGGVVRYVIDYYYDESKAADNPAAPLPSMHDESAVKSIMVDVRPAIDNPVLLAHRVVTMPLARMQKTTEFEPLKFMPSESLKAQVGESQKTWESIISNNVRSDTGGDLPDGKMSKSEIDKVAKQMRSIKVDCVKAQKRVDDCKDEMDCARASLALTMCMAKIACPLQHAAVVQVLEKDDEEDGKVEKALENAVACVVLFDEKVARNKINNKV</sequence>
<keyword evidence="13" id="KW-1185">Reference proteome</keyword>
<dbReference type="PANTHER" id="PTHR12743:SF8">
    <property type="entry name" value="PROTEIN HRI1"/>
    <property type="match status" value="1"/>
</dbReference>
<evidence type="ECO:0000256" key="9">
    <source>
        <dbReference type="ARBA" id="ARBA00023239"/>
    </source>
</evidence>
<evidence type="ECO:0000256" key="7">
    <source>
        <dbReference type="ARBA" id="ARBA00023128"/>
    </source>
</evidence>
<feature type="region of interest" description="Disordered" evidence="11">
    <location>
        <begin position="1"/>
        <end position="34"/>
    </location>
</feature>
<dbReference type="Proteomes" id="UP001165085">
    <property type="component" value="Unassembled WGS sequence"/>
</dbReference>
<evidence type="ECO:0000256" key="8">
    <source>
        <dbReference type="ARBA" id="ARBA00023136"/>
    </source>
</evidence>
<dbReference type="AlphaFoldDB" id="A0A9W7A9K6"/>
<dbReference type="InterPro" id="IPR000511">
    <property type="entry name" value="Holocyt_c/c1_synthase"/>
</dbReference>
<keyword evidence="6 10" id="KW-0408">Iron</keyword>
<reference evidence="13" key="1">
    <citation type="journal article" date="2023" name="Commun. Biol.">
        <title>Genome analysis of Parmales, the sister group of diatoms, reveals the evolutionary specialization of diatoms from phago-mixotrophs to photoautotrophs.</title>
        <authorList>
            <person name="Ban H."/>
            <person name="Sato S."/>
            <person name="Yoshikawa S."/>
            <person name="Yamada K."/>
            <person name="Nakamura Y."/>
            <person name="Ichinomiya M."/>
            <person name="Sato N."/>
            <person name="Blanc-Mathieu R."/>
            <person name="Endo H."/>
            <person name="Kuwata A."/>
            <person name="Ogata H."/>
        </authorList>
    </citation>
    <scope>NUCLEOTIDE SEQUENCE [LARGE SCALE GENOMIC DNA]</scope>
    <source>
        <strain evidence="13">NIES 3701</strain>
    </source>
</reference>
<keyword evidence="7 10" id="KW-0496">Mitochondrion</keyword>
<comment type="caution">
    <text evidence="12">The sequence shown here is derived from an EMBL/GenBank/DDBJ whole genome shotgun (WGS) entry which is preliminary data.</text>
</comment>
<dbReference type="PROSITE" id="PS00821">
    <property type="entry name" value="CYTO_HEME_LYASE_1"/>
    <property type="match status" value="1"/>
</dbReference>
<evidence type="ECO:0000256" key="6">
    <source>
        <dbReference type="ARBA" id="ARBA00023004"/>
    </source>
</evidence>
<feature type="region of interest" description="Disordered" evidence="11">
    <location>
        <begin position="49"/>
        <end position="81"/>
    </location>
</feature>
<evidence type="ECO:0000313" key="12">
    <source>
        <dbReference type="EMBL" id="GMH66646.1"/>
    </source>
</evidence>
<keyword evidence="5 10" id="KW-0999">Mitochondrion inner membrane</keyword>